<feature type="binding site" evidence="6">
    <location>
        <position position="170"/>
    </location>
    <ligand>
        <name>a divalent metal cation</name>
        <dbReference type="ChEBI" id="CHEBI:60240"/>
        <label>2</label>
        <note>catalytic</note>
    </ligand>
</feature>
<dbReference type="NCBIfam" id="TIGR00500">
    <property type="entry name" value="met_pdase_I"/>
    <property type="match status" value="1"/>
</dbReference>
<evidence type="ECO:0000313" key="10">
    <source>
        <dbReference type="Proteomes" id="UP000032214"/>
    </source>
</evidence>
<dbReference type="AlphaFoldDB" id="A0A0D2GPL8"/>
<dbReference type="GO" id="GO:0006508">
    <property type="term" value="P:proteolysis"/>
    <property type="evidence" value="ECO:0007669"/>
    <property type="project" value="UniProtKB-KW"/>
</dbReference>
<comment type="similarity">
    <text evidence="6">Belongs to the peptidase M24A family. Methionine aminopeptidase type 1 subfamily.</text>
</comment>
<feature type="binding site" evidence="6">
    <location>
        <position position="177"/>
    </location>
    <ligand>
        <name>substrate</name>
    </ligand>
</feature>
<dbReference type="Pfam" id="PF00557">
    <property type="entry name" value="Peptidase_M24"/>
    <property type="match status" value="1"/>
</dbReference>
<dbReference type="CDD" id="cd01086">
    <property type="entry name" value="MetAP1"/>
    <property type="match status" value="1"/>
</dbReference>
<organism evidence="9 10">
    <name type="scientific">candidate division TM6 bacterium JCVI TM6SC1</name>
    <dbReference type="NCBI Taxonomy" id="1306947"/>
    <lineage>
        <taxon>Bacteria</taxon>
        <taxon>Candidatus Babelota</taxon>
        <taxon>Vermiphilus</taxon>
    </lineage>
</organism>
<dbReference type="GO" id="GO:0070006">
    <property type="term" value="F:metalloaminopeptidase activity"/>
    <property type="evidence" value="ECO:0007669"/>
    <property type="project" value="UniProtKB-UniRule"/>
</dbReference>
<comment type="function">
    <text evidence="1 6">Removes the N-terminal methionine from nascent proteins. The N-terminal methionine is often cleaved when the second residue in the primary sequence is small and uncharged (Met-Ala-, Cys, Gly, Pro, Ser, Thr, or Val). Requires deformylation of the N(alpha)-formylated initiator methionine before it can be hydrolyzed.</text>
</comment>
<feature type="binding site" evidence="6">
    <location>
        <position position="234"/>
    </location>
    <ligand>
        <name>a divalent metal cation</name>
        <dbReference type="ChEBI" id="CHEBI:60240"/>
        <label>1</label>
    </ligand>
</feature>
<feature type="binding site" evidence="6">
    <location>
        <position position="203"/>
    </location>
    <ligand>
        <name>a divalent metal cation</name>
        <dbReference type="ChEBI" id="CHEBI:60240"/>
        <label>2</label>
        <note>catalytic</note>
    </ligand>
</feature>
<comment type="catalytic activity">
    <reaction evidence="6 7">
        <text>Release of N-terminal amino acids, preferentially methionine, from peptides and arylamides.</text>
        <dbReference type="EC" id="3.4.11.18"/>
    </reaction>
</comment>
<feature type="domain" description="Peptidase M24" evidence="8">
    <location>
        <begin position="12"/>
        <end position="241"/>
    </location>
</feature>
<dbReference type="EC" id="3.4.11.18" evidence="6 7"/>
<feature type="binding site" evidence="6">
    <location>
        <position position="234"/>
    </location>
    <ligand>
        <name>a divalent metal cation</name>
        <dbReference type="ChEBI" id="CHEBI:60240"/>
        <label>2</label>
        <note>catalytic</note>
    </ligand>
</feature>
<dbReference type="SUPFAM" id="SSF55920">
    <property type="entry name" value="Creatinase/aminopeptidase"/>
    <property type="match status" value="1"/>
</dbReference>
<dbReference type="InterPro" id="IPR000994">
    <property type="entry name" value="Pept_M24"/>
</dbReference>
<dbReference type="Proteomes" id="UP000032214">
    <property type="component" value="Unassembled WGS sequence"/>
</dbReference>
<evidence type="ECO:0000256" key="5">
    <source>
        <dbReference type="ARBA" id="ARBA00022801"/>
    </source>
</evidence>
<dbReference type="HAMAP" id="MF_01974">
    <property type="entry name" value="MetAP_1"/>
    <property type="match status" value="1"/>
</dbReference>
<name>A0A0D2GPL8_9BACT</name>
<accession>A0A0D2GPL8</accession>
<dbReference type="GO" id="GO:0004239">
    <property type="term" value="F:initiator methionyl aminopeptidase activity"/>
    <property type="evidence" value="ECO:0007669"/>
    <property type="project" value="UniProtKB-UniRule"/>
</dbReference>
<proteinExistence type="inferred from homology"/>
<reference evidence="9 10" key="1">
    <citation type="journal article" date="2013" name="Proc. Natl. Acad. Sci. U.S.A.">
        <title>Candidate phylum TM6 genome recovered from a hospital sink biofilm provides genomic insights into this uncultivated phylum.</title>
        <authorList>
            <person name="McLean J.S."/>
            <person name="Lombardo M.J."/>
            <person name="Badger J.H."/>
            <person name="Edlund A."/>
            <person name="Novotny M."/>
            <person name="Yee-Greenbaum J."/>
            <person name="Vyahhi N."/>
            <person name="Hall A.P."/>
            <person name="Yang Y."/>
            <person name="Dupont C.L."/>
            <person name="Ziegler M.G."/>
            <person name="Chitsaz H."/>
            <person name="Allen A.E."/>
            <person name="Yooseph S."/>
            <person name="Tesler G."/>
            <person name="Pevzner P.A."/>
            <person name="Friedman R.M."/>
            <person name="Nealson K.H."/>
            <person name="Venter J.C."/>
            <person name="Lasken R.S."/>
        </authorList>
    </citation>
    <scope>NUCLEOTIDE SEQUENCE [LARGE SCALE GENOMIC DNA]</scope>
    <source>
        <strain evidence="9 10">TM6SC1</strain>
    </source>
</reference>
<evidence type="ECO:0000256" key="7">
    <source>
        <dbReference type="RuleBase" id="RU003653"/>
    </source>
</evidence>
<protein>
    <recommendedName>
        <fullName evidence="6 7">Methionine aminopeptidase</fullName>
        <shortName evidence="6">MAP</shortName>
        <shortName evidence="6">MetAP</shortName>
        <ecNumber evidence="6 7">3.4.11.18</ecNumber>
    </recommendedName>
    <alternativeName>
        <fullName evidence="6">Peptidase M</fullName>
    </alternativeName>
</protein>
<feature type="binding site" evidence="6">
    <location>
        <position position="106"/>
    </location>
    <ligand>
        <name>a divalent metal cation</name>
        <dbReference type="ChEBI" id="CHEBI:60240"/>
        <label>1</label>
    </ligand>
</feature>
<sequence length="253" mass="27550">MITIKNRASIAKMHEAGQRLAHIFQELPSRLMPGISTLDIDSWISLEIKKNHLVSKMLGYSGYGHVSCISINDEVVHGVPHKVKCLSDGDLVKIDVCVAYKGYCADMARSFFVGQTSDHTAKRLVEITALSLDKGIEQARAGNRLGDVSAAIGHTIESAGFGIVRDFAGHGIGKRMHEDPEVLNYGIPGKGPLLQVGMAFAIEPMVTVGHYDVYITEDNWTVKTTDKSLAAHVEDTVVITQDGPLVITRIDNK</sequence>
<keyword evidence="4 6" id="KW-0479">Metal-binding</keyword>
<evidence type="ECO:0000256" key="6">
    <source>
        <dbReference type="HAMAP-Rule" id="MF_01974"/>
    </source>
</evidence>
<dbReference type="PRINTS" id="PR00599">
    <property type="entry name" value="MAPEPTIDASE"/>
</dbReference>
<evidence type="ECO:0000256" key="4">
    <source>
        <dbReference type="ARBA" id="ARBA00022723"/>
    </source>
</evidence>
<keyword evidence="3 6" id="KW-0645">Protease</keyword>
<evidence type="ECO:0000256" key="1">
    <source>
        <dbReference type="ARBA" id="ARBA00002521"/>
    </source>
</evidence>
<comment type="caution">
    <text evidence="9">The sequence shown here is derived from an EMBL/GenBank/DDBJ whole genome shotgun (WGS) entry which is preliminary data.</text>
</comment>
<dbReference type="STRING" id="1306947.J120_03300"/>
<keyword evidence="5 6" id="KW-0378">Hydrolase</keyword>
<dbReference type="PROSITE" id="PS00680">
    <property type="entry name" value="MAP_1"/>
    <property type="match status" value="1"/>
</dbReference>
<dbReference type="GO" id="GO:0005829">
    <property type="term" value="C:cytosol"/>
    <property type="evidence" value="ECO:0007669"/>
    <property type="project" value="TreeGrafter"/>
</dbReference>
<dbReference type="eggNOG" id="COG0024">
    <property type="taxonomic scope" value="Bacteria"/>
</dbReference>
<dbReference type="EMBL" id="ARQD01000002">
    <property type="protein sequence ID" value="KIX85304.1"/>
    <property type="molecule type" value="Genomic_DNA"/>
</dbReference>
<keyword evidence="2 6" id="KW-0031">Aminopeptidase</keyword>
<dbReference type="Gene3D" id="3.90.230.10">
    <property type="entry name" value="Creatinase/methionine aminopeptidase superfamily"/>
    <property type="match status" value="1"/>
</dbReference>
<evidence type="ECO:0000259" key="8">
    <source>
        <dbReference type="Pfam" id="PF00557"/>
    </source>
</evidence>
<gene>
    <name evidence="6" type="primary">map</name>
    <name evidence="9" type="ORF">J120_03300</name>
</gene>
<dbReference type="InterPro" id="IPR001714">
    <property type="entry name" value="Pept_M24_MAP"/>
</dbReference>
<dbReference type="PANTHER" id="PTHR43330:SF27">
    <property type="entry name" value="METHIONINE AMINOPEPTIDASE"/>
    <property type="match status" value="1"/>
</dbReference>
<dbReference type="PANTHER" id="PTHR43330">
    <property type="entry name" value="METHIONINE AMINOPEPTIDASE"/>
    <property type="match status" value="1"/>
</dbReference>
<dbReference type="InterPro" id="IPR036005">
    <property type="entry name" value="Creatinase/aminopeptidase-like"/>
</dbReference>
<feature type="binding site" evidence="6">
    <location>
        <position position="77"/>
    </location>
    <ligand>
        <name>substrate</name>
    </ligand>
</feature>
<evidence type="ECO:0000313" key="9">
    <source>
        <dbReference type="EMBL" id="KIX85304.1"/>
    </source>
</evidence>
<evidence type="ECO:0000256" key="2">
    <source>
        <dbReference type="ARBA" id="ARBA00022438"/>
    </source>
</evidence>
<evidence type="ECO:0000256" key="3">
    <source>
        <dbReference type="ARBA" id="ARBA00022670"/>
    </source>
</evidence>
<feature type="binding site" evidence="6">
    <location>
        <position position="95"/>
    </location>
    <ligand>
        <name>a divalent metal cation</name>
        <dbReference type="ChEBI" id="CHEBI:60240"/>
        <label>1</label>
    </ligand>
</feature>
<keyword evidence="10" id="KW-1185">Reference proteome</keyword>
<comment type="subunit">
    <text evidence="6">Monomer.</text>
</comment>
<dbReference type="GO" id="GO:0046872">
    <property type="term" value="F:metal ion binding"/>
    <property type="evidence" value="ECO:0007669"/>
    <property type="project" value="UniProtKB-UniRule"/>
</dbReference>
<feature type="binding site" evidence="6">
    <location>
        <position position="106"/>
    </location>
    <ligand>
        <name>a divalent metal cation</name>
        <dbReference type="ChEBI" id="CHEBI:60240"/>
        <label>2</label>
        <note>catalytic</note>
    </ligand>
</feature>
<comment type="cofactor">
    <cofactor evidence="6">
        <name>Co(2+)</name>
        <dbReference type="ChEBI" id="CHEBI:48828"/>
    </cofactor>
    <cofactor evidence="6">
        <name>Zn(2+)</name>
        <dbReference type="ChEBI" id="CHEBI:29105"/>
    </cofactor>
    <cofactor evidence="6">
        <name>Mn(2+)</name>
        <dbReference type="ChEBI" id="CHEBI:29035"/>
    </cofactor>
    <cofactor evidence="6">
        <name>Fe(2+)</name>
        <dbReference type="ChEBI" id="CHEBI:29033"/>
    </cofactor>
    <text evidence="6">Binds 2 divalent metal cations per subunit. Has a high-affinity and a low affinity metal-binding site. The true nature of the physiological cofactor is under debate. The enzyme is active with cobalt, zinc, manganese or divalent iron ions. Most likely, methionine aminopeptidases function as mononuclear Fe(2+)-metalloproteases under physiological conditions, and the catalytically relevant metal-binding site has been assigned to the histidine-containing high-affinity site.</text>
</comment>
<dbReference type="InterPro" id="IPR002467">
    <property type="entry name" value="Pept_M24A_MAP1"/>
</dbReference>